<keyword evidence="4" id="KW-0949">S-adenosyl-L-methionine</keyword>
<dbReference type="GO" id="GO:0009007">
    <property type="term" value="F:site-specific DNA-methyltransferase (adenine-specific) activity"/>
    <property type="evidence" value="ECO:0007669"/>
    <property type="project" value="UniProtKB-EC"/>
</dbReference>
<dbReference type="SUPFAM" id="SSF53335">
    <property type="entry name" value="S-adenosyl-L-methionine-dependent methyltransferases"/>
    <property type="match status" value="1"/>
</dbReference>
<dbReference type="GO" id="GO:0003676">
    <property type="term" value="F:nucleic acid binding"/>
    <property type="evidence" value="ECO:0007669"/>
    <property type="project" value="InterPro"/>
</dbReference>
<dbReference type="GO" id="GO:0032259">
    <property type="term" value="P:methylation"/>
    <property type="evidence" value="ECO:0007669"/>
    <property type="project" value="UniProtKB-KW"/>
</dbReference>
<evidence type="ECO:0000256" key="6">
    <source>
        <dbReference type="SAM" id="MobiDB-lite"/>
    </source>
</evidence>
<dbReference type="GO" id="GO:0006304">
    <property type="term" value="P:DNA modification"/>
    <property type="evidence" value="ECO:0007669"/>
    <property type="project" value="InterPro"/>
</dbReference>
<evidence type="ECO:0000256" key="2">
    <source>
        <dbReference type="ARBA" id="ARBA00022603"/>
    </source>
</evidence>
<dbReference type="InterPro" id="IPR050953">
    <property type="entry name" value="N4_N6_ade-DNA_methylase"/>
</dbReference>
<dbReference type="PANTHER" id="PTHR33841:SF1">
    <property type="entry name" value="DNA METHYLTRANSFERASE A"/>
    <property type="match status" value="1"/>
</dbReference>
<reference evidence="8" key="1">
    <citation type="journal article" date="2015" name="Nature">
        <title>Complex archaea that bridge the gap between prokaryotes and eukaryotes.</title>
        <authorList>
            <person name="Spang A."/>
            <person name="Saw J.H."/>
            <person name="Jorgensen S.L."/>
            <person name="Zaremba-Niedzwiedzka K."/>
            <person name="Martijn J."/>
            <person name="Lind A.E."/>
            <person name="van Eijk R."/>
            <person name="Schleper C."/>
            <person name="Guy L."/>
            <person name="Ettema T.J."/>
        </authorList>
    </citation>
    <scope>NUCLEOTIDE SEQUENCE</scope>
</reference>
<feature type="non-terminal residue" evidence="8">
    <location>
        <position position="432"/>
    </location>
</feature>
<dbReference type="Pfam" id="PF07669">
    <property type="entry name" value="Eco57I"/>
    <property type="match status" value="1"/>
</dbReference>
<feature type="region of interest" description="Disordered" evidence="6">
    <location>
        <begin position="43"/>
        <end position="62"/>
    </location>
</feature>
<comment type="caution">
    <text evidence="8">The sequence shown here is derived from an EMBL/GenBank/DDBJ whole genome shotgun (WGS) entry which is preliminary data.</text>
</comment>
<dbReference type="InterPro" id="IPR029063">
    <property type="entry name" value="SAM-dependent_MTases_sf"/>
</dbReference>
<evidence type="ECO:0000256" key="3">
    <source>
        <dbReference type="ARBA" id="ARBA00022679"/>
    </source>
</evidence>
<evidence type="ECO:0000313" key="8">
    <source>
        <dbReference type="EMBL" id="KKK91524.1"/>
    </source>
</evidence>
<proteinExistence type="predicted"/>
<dbReference type="InterPro" id="IPR002052">
    <property type="entry name" value="DNA_methylase_N6_adenine_CS"/>
</dbReference>
<accession>A0A0F9BLK9</accession>
<dbReference type="EC" id="2.1.1.72" evidence="1"/>
<sequence length="432" mass="50506">RYVVQFLTDNTLGRIWYEITRGDTALKERCEYLVRRPQEVFLAEGENPPDMPEEDRDKSQEELLKEPEYIPYRKIKDPREIRMLDPACGSMHFGLYAFDLYETIYEEVWDRYPELLQDIRERVKERHEFLSLVPELIIRHNIHGIDIDHRAVQIAGLSLWLRAQKSYQRLGIRPENRPWITRSNVVCAEPMPGEKDYLEEFISRLKPAVLGDLVKDVWEKMQLAGEAGSLLKIEEELSGSIRKAREVWEKYKYEKGAYAEQDLFEKTKQLSLKEMIRFDIGDVETVEEWDQMEMMVLSSLKEFAESAPGNGGYNRKLFAKDAAQGFAFIDVCRKRYDVVLMNPPFGEYPISFKDSSKYQYHSGGHDILTAFIERGLILEKTSGLLGAITSRTVFFMPSTRDWRQKVYLNNQNFVWVELGEGVLDEAMVETCM</sequence>
<keyword evidence="3" id="KW-0808">Transferase</keyword>
<name>A0A0F9BLK9_9ZZZZ</name>
<feature type="domain" description="Type II methyltransferase M.TaqI-like" evidence="7">
    <location>
        <begin position="140"/>
        <end position="411"/>
    </location>
</feature>
<dbReference type="AlphaFoldDB" id="A0A0F9BLK9"/>
<evidence type="ECO:0000256" key="4">
    <source>
        <dbReference type="ARBA" id="ARBA00022691"/>
    </source>
</evidence>
<evidence type="ECO:0000256" key="5">
    <source>
        <dbReference type="ARBA" id="ARBA00047942"/>
    </source>
</evidence>
<dbReference type="EMBL" id="LAZR01048614">
    <property type="protein sequence ID" value="KKK91524.1"/>
    <property type="molecule type" value="Genomic_DNA"/>
</dbReference>
<evidence type="ECO:0000259" key="7">
    <source>
        <dbReference type="Pfam" id="PF07669"/>
    </source>
</evidence>
<keyword evidence="2" id="KW-0489">Methyltransferase</keyword>
<dbReference type="InterPro" id="IPR011639">
    <property type="entry name" value="MethylTrfase_TaqI-like_dom"/>
</dbReference>
<dbReference type="PANTHER" id="PTHR33841">
    <property type="entry name" value="DNA METHYLTRANSFERASE YEEA-RELATED"/>
    <property type="match status" value="1"/>
</dbReference>
<evidence type="ECO:0000256" key="1">
    <source>
        <dbReference type="ARBA" id="ARBA00011900"/>
    </source>
</evidence>
<dbReference type="PROSITE" id="PS00092">
    <property type="entry name" value="N6_MTASE"/>
    <property type="match status" value="1"/>
</dbReference>
<organism evidence="8">
    <name type="scientific">marine sediment metagenome</name>
    <dbReference type="NCBI Taxonomy" id="412755"/>
    <lineage>
        <taxon>unclassified sequences</taxon>
        <taxon>metagenomes</taxon>
        <taxon>ecological metagenomes</taxon>
    </lineage>
</organism>
<dbReference type="Gene3D" id="3.40.50.150">
    <property type="entry name" value="Vaccinia Virus protein VP39"/>
    <property type="match status" value="2"/>
</dbReference>
<dbReference type="PRINTS" id="PR00507">
    <property type="entry name" value="N12N6MTFRASE"/>
</dbReference>
<comment type="catalytic activity">
    <reaction evidence="5">
        <text>a 2'-deoxyadenosine in DNA + S-adenosyl-L-methionine = an N(6)-methyl-2'-deoxyadenosine in DNA + S-adenosyl-L-homocysteine + H(+)</text>
        <dbReference type="Rhea" id="RHEA:15197"/>
        <dbReference type="Rhea" id="RHEA-COMP:12418"/>
        <dbReference type="Rhea" id="RHEA-COMP:12419"/>
        <dbReference type="ChEBI" id="CHEBI:15378"/>
        <dbReference type="ChEBI" id="CHEBI:57856"/>
        <dbReference type="ChEBI" id="CHEBI:59789"/>
        <dbReference type="ChEBI" id="CHEBI:90615"/>
        <dbReference type="ChEBI" id="CHEBI:90616"/>
        <dbReference type="EC" id="2.1.1.72"/>
    </reaction>
</comment>
<protein>
    <recommendedName>
        <fullName evidence="1">site-specific DNA-methyltransferase (adenine-specific)</fullName>
        <ecNumber evidence="1">2.1.1.72</ecNumber>
    </recommendedName>
</protein>
<gene>
    <name evidence="8" type="ORF">LCGC14_2712090</name>
</gene>
<feature type="non-terminal residue" evidence="8">
    <location>
        <position position="1"/>
    </location>
</feature>